<dbReference type="AlphaFoldDB" id="A0A0J8DB57"/>
<proteinExistence type="predicted"/>
<evidence type="ECO:0000313" key="1">
    <source>
        <dbReference type="EMBL" id="KMT21513.1"/>
    </source>
</evidence>
<sequence>MFNEKLIKTSKDEINKDVAKMQYRIEWIFDEILLESVFDDWRIKEQNNNGLMVVVLLHKNKRDIRNKEKFKYHKQGTYRTVEKAIEEIKSHDCFVIENKGVMPEETEEKFNMI</sequence>
<keyword evidence="2" id="KW-1185">Reference proteome</keyword>
<organism evidence="1 2">
    <name type="scientific">Clostridium cylindrosporum DSM 605</name>
    <dbReference type="NCBI Taxonomy" id="1121307"/>
    <lineage>
        <taxon>Bacteria</taxon>
        <taxon>Bacillati</taxon>
        <taxon>Bacillota</taxon>
        <taxon>Clostridia</taxon>
        <taxon>Eubacteriales</taxon>
        <taxon>Clostridiaceae</taxon>
        <taxon>Clostridium</taxon>
    </lineage>
</organism>
<gene>
    <name evidence="1" type="ORF">CLCY_2c02740</name>
</gene>
<dbReference type="STRING" id="1121307.CLCY_2c02740"/>
<accession>A0A0J8DB57</accession>
<dbReference type="Proteomes" id="UP000036756">
    <property type="component" value="Unassembled WGS sequence"/>
</dbReference>
<comment type="caution">
    <text evidence="1">The sequence shown here is derived from an EMBL/GenBank/DDBJ whole genome shotgun (WGS) entry which is preliminary data.</text>
</comment>
<evidence type="ECO:0000313" key="2">
    <source>
        <dbReference type="Proteomes" id="UP000036756"/>
    </source>
</evidence>
<dbReference type="RefSeq" id="WP_048570943.1">
    <property type="nucleotide sequence ID" value="NZ_LFVU01000027.1"/>
</dbReference>
<name>A0A0J8DB57_CLOCY</name>
<protein>
    <submittedName>
        <fullName evidence="1">Uncharacterized protein</fullName>
    </submittedName>
</protein>
<dbReference type="EMBL" id="LFVU01000027">
    <property type="protein sequence ID" value="KMT21513.1"/>
    <property type="molecule type" value="Genomic_DNA"/>
</dbReference>
<reference evidence="1 2" key="1">
    <citation type="submission" date="2015-06" db="EMBL/GenBank/DDBJ databases">
        <title>Draft genome sequence of the purine-degrading Clostridium cylindrosporum HC-1 (DSM 605).</title>
        <authorList>
            <person name="Poehlein A."/>
            <person name="Schiel-Bengelsdorf B."/>
            <person name="Bengelsdorf F."/>
            <person name="Daniel R."/>
            <person name="Duerre P."/>
        </authorList>
    </citation>
    <scope>NUCLEOTIDE SEQUENCE [LARGE SCALE GENOMIC DNA]</scope>
    <source>
        <strain evidence="1 2">DSM 605</strain>
    </source>
</reference>
<dbReference type="PATRIC" id="fig|1121307.3.peg.1131"/>